<protein>
    <recommendedName>
        <fullName evidence="3">PRTRC system protein F</fullName>
    </recommendedName>
</protein>
<dbReference type="OrthoDB" id="917674at2"/>
<evidence type="ECO:0008006" key="3">
    <source>
        <dbReference type="Google" id="ProtNLM"/>
    </source>
</evidence>
<proteinExistence type="predicted"/>
<name>A0A1T4SY86_9BACT</name>
<dbReference type="Proteomes" id="UP000190367">
    <property type="component" value="Unassembled WGS sequence"/>
</dbReference>
<evidence type="ECO:0000313" key="1">
    <source>
        <dbReference type="EMBL" id="SKA33175.1"/>
    </source>
</evidence>
<gene>
    <name evidence="1" type="ORF">SAMN04488128_103784</name>
</gene>
<dbReference type="AlphaFoldDB" id="A0A1T4SY86"/>
<dbReference type="STRING" id="634771.SAMN04488128_103784"/>
<sequence length="385" mass="44147">MDHATTYHIGTGSTAAKYTTADTTPAIKGFLSLDAAAKGRRRGKKGQTQAGSPADAANAFLKCQFLPKLFAPQSSQDCGDTALVEQQFYDSLSELCTHYNITPIPSRQYGYPYNVTLALWDTERKLKDKVENWQTVRLTRREEWIFITSIERIDTGPYLYYIPVIPLYKMLHDCQHEKAGQLLLSLCSYLYQVAGIPYYRNEGSFLYWQYEMMEQWVAEEEDCEGKEEQLKEIEDARQIGDYIYKEIAGMKQLNAFAERLAVFGAGNDFEKECFDVAASAFALYTQFPNECIFRNGSREEEQEDYDEYYGDVLSMDKYISFYADTKGLLSENLCSTVNMNFDECIAKEEPCIQKHFDGEPVTGDLSFEMRLFALIGDLCYILENF</sequence>
<organism evidence="1 2">
    <name type="scientific">Chitinophaga eiseniae</name>
    <dbReference type="NCBI Taxonomy" id="634771"/>
    <lineage>
        <taxon>Bacteria</taxon>
        <taxon>Pseudomonadati</taxon>
        <taxon>Bacteroidota</taxon>
        <taxon>Chitinophagia</taxon>
        <taxon>Chitinophagales</taxon>
        <taxon>Chitinophagaceae</taxon>
        <taxon>Chitinophaga</taxon>
    </lineage>
</organism>
<dbReference type="EMBL" id="FUWZ01000003">
    <property type="protein sequence ID" value="SKA33175.1"/>
    <property type="molecule type" value="Genomic_DNA"/>
</dbReference>
<accession>A0A1T4SY86</accession>
<keyword evidence="2" id="KW-1185">Reference proteome</keyword>
<reference evidence="2" key="1">
    <citation type="submission" date="2017-02" db="EMBL/GenBank/DDBJ databases">
        <authorList>
            <person name="Varghese N."/>
            <person name="Submissions S."/>
        </authorList>
    </citation>
    <scope>NUCLEOTIDE SEQUENCE [LARGE SCALE GENOMIC DNA]</scope>
    <source>
        <strain evidence="2">DSM 22224</strain>
    </source>
</reference>
<dbReference type="RefSeq" id="WP_143313041.1">
    <property type="nucleotide sequence ID" value="NZ_FUWZ01000003.1"/>
</dbReference>
<evidence type="ECO:0000313" key="2">
    <source>
        <dbReference type="Proteomes" id="UP000190367"/>
    </source>
</evidence>